<name>A0A8I0P3G4_9ACTN</name>
<dbReference type="AlphaFoldDB" id="A0A8I0P3G4"/>
<sequence>MSERAVRATGDALVTFPLVASTTAARKVL</sequence>
<evidence type="ECO:0000313" key="2">
    <source>
        <dbReference type="Proteomes" id="UP000629287"/>
    </source>
</evidence>
<dbReference type="EMBL" id="JADBGF010000001">
    <property type="protein sequence ID" value="MBE1597520.1"/>
    <property type="molecule type" value="Genomic_DNA"/>
</dbReference>
<reference evidence="1 2" key="1">
    <citation type="submission" date="2020-10" db="EMBL/GenBank/DDBJ databases">
        <title>Sequencing the genomes of 1000 actinobacteria strains.</title>
        <authorList>
            <person name="Klenk H.-P."/>
        </authorList>
    </citation>
    <scope>NUCLEOTIDE SEQUENCE [LARGE SCALE GENOMIC DNA]</scope>
    <source>
        <strain evidence="1 2">DSM 41803</strain>
    </source>
</reference>
<evidence type="ECO:0000313" key="1">
    <source>
        <dbReference type="EMBL" id="MBE1597520.1"/>
    </source>
</evidence>
<organism evidence="1 2">
    <name type="scientific">Streptomyces stelliscabiei</name>
    <dbReference type="NCBI Taxonomy" id="146820"/>
    <lineage>
        <taxon>Bacteria</taxon>
        <taxon>Bacillati</taxon>
        <taxon>Actinomycetota</taxon>
        <taxon>Actinomycetes</taxon>
        <taxon>Kitasatosporales</taxon>
        <taxon>Streptomycetaceae</taxon>
        <taxon>Streptomyces</taxon>
    </lineage>
</organism>
<proteinExistence type="predicted"/>
<protein>
    <submittedName>
        <fullName evidence="1">Uncharacterized protein</fullName>
    </submittedName>
</protein>
<gene>
    <name evidence="1" type="ORF">H4687_003649</name>
</gene>
<comment type="caution">
    <text evidence="1">The sequence shown here is derived from an EMBL/GenBank/DDBJ whole genome shotgun (WGS) entry which is preliminary data.</text>
</comment>
<keyword evidence="2" id="KW-1185">Reference proteome</keyword>
<dbReference type="Proteomes" id="UP000629287">
    <property type="component" value="Unassembled WGS sequence"/>
</dbReference>
<accession>A0A8I0P3G4</accession>